<protein>
    <submittedName>
        <fullName evidence="2">Thiol-disulfide isomerase/thioredoxin</fullName>
    </submittedName>
</protein>
<gene>
    <name evidence="2" type="ORF">FB555_000829</name>
</gene>
<dbReference type="InterPro" id="IPR036249">
    <property type="entry name" value="Thioredoxin-like_sf"/>
</dbReference>
<proteinExistence type="predicted"/>
<reference evidence="2 3" key="1">
    <citation type="submission" date="2020-07" db="EMBL/GenBank/DDBJ databases">
        <title>Sequencing the genomes of 1000 actinobacteria strains.</title>
        <authorList>
            <person name="Klenk H.-P."/>
        </authorList>
    </citation>
    <scope>NUCLEOTIDE SEQUENCE [LARGE SCALE GENOMIC DNA]</scope>
    <source>
        <strain evidence="2 3">DSM 23737</strain>
    </source>
</reference>
<feature type="domain" description="Thioredoxin" evidence="1">
    <location>
        <begin position="55"/>
        <end position="130"/>
    </location>
</feature>
<comment type="caution">
    <text evidence="2">The sequence shown here is derived from an EMBL/GenBank/DDBJ whole genome shotgun (WGS) entry which is preliminary data.</text>
</comment>
<name>A0A7W3JT47_9MICO</name>
<evidence type="ECO:0000259" key="1">
    <source>
        <dbReference type="Pfam" id="PF00085"/>
    </source>
</evidence>
<evidence type="ECO:0000313" key="2">
    <source>
        <dbReference type="EMBL" id="MBA8828758.1"/>
    </source>
</evidence>
<dbReference type="GO" id="GO:0016853">
    <property type="term" value="F:isomerase activity"/>
    <property type="evidence" value="ECO:0007669"/>
    <property type="project" value="UniProtKB-KW"/>
</dbReference>
<keyword evidence="2" id="KW-0413">Isomerase</keyword>
<dbReference type="Gene3D" id="3.40.30.10">
    <property type="entry name" value="Glutaredoxin"/>
    <property type="match status" value="1"/>
</dbReference>
<dbReference type="RefSeq" id="WP_182484134.1">
    <property type="nucleotide sequence ID" value="NZ_JACGWU010000001.1"/>
</dbReference>
<dbReference type="Pfam" id="PF00085">
    <property type="entry name" value="Thioredoxin"/>
    <property type="match status" value="1"/>
</dbReference>
<dbReference type="EMBL" id="JACGWU010000001">
    <property type="protein sequence ID" value="MBA8828758.1"/>
    <property type="molecule type" value="Genomic_DNA"/>
</dbReference>
<keyword evidence="3" id="KW-1185">Reference proteome</keyword>
<dbReference type="InterPro" id="IPR013766">
    <property type="entry name" value="Thioredoxin_domain"/>
</dbReference>
<organism evidence="2 3">
    <name type="scientific">Alpinimonas psychrophila</name>
    <dbReference type="NCBI Taxonomy" id="748908"/>
    <lineage>
        <taxon>Bacteria</taxon>
        <taxon>Bacillati</taxon>
        <taxon>Actinomycetota</taxon>
        <taxon>Actinomycetes</taxon>
        <taxon>Micrococcales</taxon>
        <taxon>Microbacteriaceae</taxon>
        <taxon>Alpinimonas</taxon>
    </lineage>
</organism>
<dbReference type="SUPFAM" id="SSF52833">
    <property type="entry name" value="Thioredoxin-like"/>
    <property type="match status" value="1"/>
</dbReference>
<dbReference type="Proteomes" id="UP000524237">
    <property type="component" value="Unassembled WGS sequence"/>
</dbReference>
<evidence type="ECO:0000313" key="3">
    <source>
        <dbReference type="Proteomes" id="UP000524237"/>
    </source>
</evidence>
<sequence>MDVLTVVIVLAALVAISTAIGLIARAREGRVVTADGLTRLAAIDLGADVVYGEFATLVQFSTEFCTKCPATRVLLSRIAGETTGVVHVDVDVTHRQDLTHRFNIMQTPTTLVLDDSGAIAARIGGAPKPEAVKTALGIALRRDHGHYII</sequence>
<accession>A0A7W3JT47</accession>
<dbReference type="AlphaFoldDB" id="A0A7W3JT47"/>